<dbReference type="Proteomes" id="UP000676194">
    <property type="component" value="Chromosome"/>
</dbReference>
<dbReference type="InterPro" id="IPR016181">
    <property type="entry name" value="Acyl_CoA_acyltransferase"/>
</dbReference>
<dbReference type="AlphaFoldDB" id="A0A8E6BB37"/>
<gene>
    <name evidence="2" type="ORF">KIH39_07245</name>
</gene>
<keyword evidence="3" id="KW-1185">Reference proteome</keyword>
<dbReference type="GO" id="GO:0016747">
    <property type="term" value="F:acyltransferase activity, transferring groups other than amino-acyl groups"/>
    <property type="evidence" value="ECO:0007669"/>
    <property type="project" value="InterPro"/>
</dbReference>
<dbReference type="PROSITE" id="PS51186">
    <property type="entry name" value="GNAT"/>
    <property type="match status" value="1"/>
</dbReference>
<sequence>MIHPLQPSHKSHLVPLVDKTGVFKPNEVETLDSLLEGYFDAYHKEDQHRSFVLEEEGHIRGFVYFAPEDSTMTDRTWTLYWIAVDVTKQRGGYGKKLMNFVEDYIRKENGRLLLIETSSTPKYEPTRNFYLKYGYVQVALVPDFYSDGDGKVIFAKHLQR</sequence>
<protein>
    <submittedName>
        <fullName evidence="2">GNAT family N-acetyltransferase</fullName>
    </submittedName>
</protein>
<name>A0A8E6BB37_9BACT</name>
<dbReference type="CDD" id="cd04301">
    <property type="entry name" value="NAT_SF"/>
    <property type="match status" value="1"/>
</dbReference>
<dbReference type="Pfam" id="PF00583">
    <property type="entry name" value="Acetyltransf_1"/>
    <property type="match status" value="1"/>
</dbReference>
<evidence type="ECO:0000313" key="3">
    <source>
        <dbReference type="Proteomes" id="UP000676194"/>
    </source>
</evidence>
<organism evidence="2 3">
    <name type="scientific">Telmatocola sphagniphila</name>
    <dbReference type="NCBI Taxonomy" id="1123043"/>
    <lineage>
        <taxon>Bacteria</taxon>
        <taxon>Pseudomonadati</taxon>
        <taxon>Planctomycetota</taxon>
        <taxon>Planctomycetia</taxon>
        <taxon>Gemmatales</taxon>
        <taxon>Gemmataceae</taxon>
    </lineage>
</organism>
<feature type="domain" description="N-acetyltransferase" evidence="1">
    <location>
        <begin position="1"/>
        <end position="159"/>
    </location>
</feature>
<reference evidence="2" key="1">
    <citation type="submission" date="2021-05" db="EMBL/GenBank/DDBJ databases">
        <title>Complete genome sequence of the cellulolytic planctomycete Telmatocola sphagniphila SP2T and characterization of the first cellulase from planctomycetes.</title>
        <authorList>
            <person name="Rakitin A.L."/>
            <person name="Beletsky A.V."/>
            <person name="Naumoff D.G."/>
            <person name="Kulichevskaya I.S."/>
            <person name="Mardanov A.V."/>
            <person name="Ravin N.V."/>
            <person name="Dedysh S.N."/>
        </authorList>
    </citation>
    <scope>NUCLEOTIDE SEQUENCE</scope>
    <source>
        <strain evidence="2">SP2T</strain>
    </source>
</reference>
<dbReference type="EMBL" id="CP074694">
    <property type="protein sequence ID" value="QVL33695.1"/>
    <property type="molecule type" value="Genomic_DNA"/>
</dbReference>
<evidence type="ECO:0000259" key="1">
    <source>
        <dbReference type="PROSITE" id="PS51186"/>
    </source>
</evidence>
<dbReference type="KEGG" id="tsph:KIH39_07245"/>
<dbReference type="SUPFAM" id="SSF55729">
    <property type="entry name" value="Acyl-CoA N-acyltransferases (Nat)"/>
    <property type="match status" value="1"/>
</dbReference>
<proteinExistence type="predicted"/>
<evidence type="ECO:0000313" key="2">
    <source>
        <dbReference type="EMBL" id="QVL33695.1"/>
    </source>
</evidence>
<accession>A0A8E6BB37</accession>
<dbReference type="RefSeq" id="WP_213498632.1">
    <property type="nucleotide sequence ID" value="NZ_CP074694.1"/>
</dbReference>
<dbReference type="InterPro" id="IPR000182">
    <property type="entry name" value="GNAT_dom"/>
</dbReference>
<dbReference type="Gene3D" id="3.40.630.30">
    <property type="match status" value="1"/>
</dbReference>